<gene>
    <name evidence="4" type="ORF">Sangu_1170600</name>
</gene>
<evidence type="ECO:0000256" key="1">
    <source>
        <dbReference type="ARBA" id="ARBA00009861"/>
    </source>
</evidence>
<keyword evidence="2" id="KW-0808">Transferase</keyword>
<dbReference type="AlphaFoldDB" id="A0AAW2P1X1"/>
<organism evidence="4">
    <name type="scientific">Sesamum angustifolium</name>
    <dbReference type="NCBI Taxonomy" id="2727405"/>
    <lineage>
        <taxon>Eukaryota</taxon>
        <taxon>Viridiplantae</taxon>
        <taxon>Streptophyta</taxon>
        <taxon>Embryophyta</taxon>
        <taxon>Tracheophyta</taxon>
        <taxon>Spermatophyta</taxon>
        <taxon>Magnoliopsida</taxon>
        <taxon>eudicotyledons</taxon>
        <taxon>Gunneridae</taxon>
        <taxon>Pentapetalae</taxon>
        <taxon>asterids</taxon>
        <taxon>lamiids</taxon>
        <taxon>Lamiales</taxon>
        <taxon>Pedaliaceae</taxon>
        <taxon>Sesamum</taxon>
    </lineage>
</organism>
<reference evidence="4" key="1">
    <citation type="submission" date="2020-06" db="EMBL/GenBank/DDBJ databases">
        <authorList>
            <person name="Li T."/>
            <person name="Hu X."/>
            <person name="Zhang T."/>
            <person name="Song X."/>
            <person name="Zhang H."/>
            <person name="Dai N."/>
            <person name="Sheng W."/>
            <person name="Hou X."/>
            <person name="Wei L."/>
        </authorList>
    </citation>
    <scope>NUCLEOTIDE SEQUENCE</scope>
    <source>
        <strain evidence="4">G01</strain>
        <tissue evidence="4">Leaf</tissue>
    </source>
</reference>
<dbReference type="EMBL" id="JACGWK010000006">
    <property type="protein sequence ID" value="KAL0349428.1"/>
    <property type="molecule type" value="Genomic_DNA"/>
</dbReference>
<keyword evidence="3" id="KW-0012">Acyltransferase</keyword>
<sequence>MGVDFKQETIMKVNVVSKRLIRPCKPTPSHLRTYKISLIDEANPSMHLIRILFYPSNQVVNGKHVKSLEESLSQVLPLFYPLAGRYYKDEHYVDCNDEGAEFSIAEIDCKLHQLIGPEVKPEQLNPLLPLEIGAADEPTDPMLAVQINRFLCGGLAIGICTSHRIFDSCSQATFLKAWSNVAIEGGLVICPDFDSPTYFPPQNLDPIQFGVSRTGDTSILTRRFVFDKNAICMLRKRLSPEWRNEHPPSRVVVVSAVLTQAILLADRKKHGKSKASIVSQAVNVRERTIPPISKYACSYWASMCFLESTADESYALECNFFEIDSKMRKVTIQGIKDCERILTDREFGRKVLIDSEFEVVQKSDSSDTKVIWISDWSKFGDYELDFGYGKPIWASLADVPIQDFMTLMNTKDNDGIEAWVAMHESDMPYLEQDEDLRMLTIQLAG</sequence>
<reference evidence="4" key="2">
    <citation type="journal article" date="2024" name="Plant">
        <title>Genomic evolution and insights into agronomic trait innovations of Sesamum species.</title>
        <authorList>
            <person name="Miao H."/>
            <person name="Wang L."/>
            <person name="Qu L."/>
            <person name="Liu H."/>
            <person name="Sun Y."/>
            <person name="Le M."/>
            <person name="Wang Q."/>
            <person name="Wei S."/>
            <person name="Zheng Y."/>
            <person name="Lin W."/>
            <person name="Duan Y."/>
            <person name="Cao H."/>
            <person name="Xiong S."/>
            <person name="Wang X."/>
            <person name="Wei L."/>
            <person name="Li C."/>
            <person name="Ma Q."/>
            <person name="Ju M."/>
            <person name="Zhao R."/>
            <person name="Li G."/>
            <person name="Mu C."/>
            <person name="Tian Q."/>
            <person name="Mei H."/>
            <person name="Zhang T."/>
            <person name="Gao T."/>
            <person name="Zhang H."/>
        </authorList>
    </citation>
    <scope>NUCLEOTIDE SEQUENCE</scope>
    <source>
        <strain evidence="4">G01</strain>
    </source>
</reference>
<dbReference type="Gene3D" id="3.30.559.10">
    <property type="entry name" value="Chloramphenicol acetyltransferase-like domain"/>
    <property type="match status" value="2"/>
</dbReference>
<evidence type="ECO:0000256" key="3">
    <source>
        <dbReference type="ARBA" id="ARBA00023315"/>
    </source>
</evidence>
<evidence type="ECO:0000256" key="2">
    <source>
        <dbReference type="ARBA" id="ARBA00022679"/>
    </source>
</evidence>
<dbReference type="Pfam" id="PF02458">
    <property type="entry name" value="Transferase"/>
    <property type="match status" value="1"/>
</dbReference>
<protein>
    <submittedName>
        <fullName evidence="4">Pelargonidin 3-O-(6-caffeoylglucoside) 5-O-(6-O-malonylglucoside) 4'''-malonyltransferase</fullName>
    </submittedName>
</protein>
<proteinExistence type="inferred from homology"/>
<name>A0AAW2P1X1_9LAMI</name>
<comment type="similarity">
    <text evidence="1">Belongs to the plant acyltransferase family.</text>
</comment>
<evidence type="ECO:0000313" key="4">
    <source>
        <dbReference type="EMBL" id="KAL0349428.1"/>
    </source>
</evidence>
<dbReference type="InterPro" id="IPR023213">
    <property type="entry name" value="CAT-like_dom_sf"/>
</dbReference>
<dbReference type="PANTHER" id="PTHR31623">
    <property type="entry name" value="F21J9.9"/>
    <property type="match status" value="1"/>
</dbReference>
<accession>A0AAW2P1X1</accession>
<dbReference type="GO" id="GO:0016746">
    <property type="term" value="F:acyltransferase activity"/>
    <property type="evidence" value="ECO:0007669"/>
    <property type="project" value="UniProtKB-KW"/>
</dbReference>
<comment type="caution">
    <text evidence="4">The sequence shown here is derived from an EMBL/GenBank/DDBJ whole genome shotgun (WGS) entry which is preliminary data.</text>
</comment>
<dbReference type="PANTHER" id="PTHR31623:SF124">
    <property type="entry name" value="VINORINE SYNTHASE-RELATED"/>
    <property type="match status" value="1"/>
</dbReference>